<evidence type="ECO:0000313" key="3">
    <source>
        <dbReference type="Proteomes" id="UP000693970"/>
    </source>
</evidence>
<comment type="caution">
    <text evidence="2">The sequence shown here is derived from an EMBL/GenBank/DDBJ whole genome shotgun (WGS) entry which is preliminary data.</text>
</comment>
<evidence type="ECO:0000313" key="2">
    <source>
        <dbReference type="EMBL" id="KAG7344104.1"/>
    </source>
</evidence>
<reference evidence="2" key="2">
    <citation type="submission" date="2021-04" db="EMBL/GenBank/DDBJ databases">
        <authorList>
            <person name="Podell S."/>
        </authorList>
    </citation>
    <scope>NUCLEOTIDE SEQUENCE</scope>
    <source>
        <strain evidence="2">Hildebrandi</strain>
    </source>
</reference>
<protein>
    <submittedName>
        <fullName evidence="2">Uncharacterized protein</fullName>
    </submittedName>
</protein>
<sequence length="166" mass="19208">MSIFAVRCHSQFQPYYGRDGAEDWTDVFDVMLVEEFERDHSNGKCIYVHSMDFLSQKPESWLSIEDDNAMVIHAKNLHQLTRNAGNAQVREMVRKALNLADQETTKTEKLLDHLQQEAIHKINHAVASGKENQERGSEYAFPERSRRGKEVLASSKTSEDFPRIIW</sequence>
<feature type="region of interest" description="Disordered" evidence="1">
    <location>
        <begin position="128"/>
        <end position="161"/>
    </location>
</feature>
<name>A0A9K3KI28_9STRA</name>
<gene>
    <name evidence="2" type="ORF">IV203_022112</name>
</gene>
<dbReference type="Proteomes" id="UP000693970">
    <property type="component" value="Unassembled WGS sequence"/>
</dbReference>
<feature type="compositionally biased region" description="Basic and acidic residues" evidence="1">
    <location>
        <begin position="131"/>
        <end position="150"/>
    </location>
</feature>
<evidence type="ECO:0000256" key="1">
    <source>
        <dbReference type="SAM" id="MobiDB-lite"/>
    </source>
</evidence>
<dbReference type="EMBL" id="JAGRRH010000023">
    <property type="protein sequence ID" value="KAG7344104.1"/>
    <property type="molecule type" value="Genomic_DNA"/>
</dbReference>
<proteinExistence type="predicted"/>
<dbReference type="AlphaFoldDB" id="A0A9K3KI28"/>
<keyword evidence="3" id="KW-1185">Reference proteome</keyword>
<organism evidence="2 3">
    <name type="scientific">Nitzschia inconspicua</name>
    <dbReference type="NCBI Taxonomy" id="303405"/>
    <lineage>
        <taxon>Eukaryota</taxon>
        <taxon>Sar</taxon>
        <taxon>Stramenopiles</taxon>
        <taxon>Ochrophyta</taxon>
        <taxon>Bacillariophyta</taxon>
        <taxon>Bacillariophyceae</taxon>
        <taxon>Bacillariophycidae</taxon>
        <taxon>Bacillariales</taxon>
        <taxon>Bacillariaceae</taxon>
        <taxon>Nitzschia</taxon>
    </lineage>
</organism>
<accession>A0A9K3KI28</accession>
<reference evidence="2" key="1">
    <citation type="journal article" date="2021" name="Sci. Rep.">
        <title>Diploid genomic architecture of Nitzschia inconspicua, an elite biomass production diatom.</title>
        <authorList>
            <person name="Oliver A."/>
            <person name="Podell S."/>
            <person name="Pinowska A."/>
            <person name="Traller J.C."/>
            <person name="Smith S.R."/>
            <person name="McClure R."/>
            <person name="Beliaev A."/>
            <person name="Bohutskyi P."/>
            <person name="Hill E.A."/>
            <person name="Rabines A."/>
            <person name="Zheng H."/>
            <person name="Allen L.Z."/>
            <person name="Kuo A."/>
            <person name="Grigoriev I.V."/>
            <person name="Allen A.E."/>
            <person name="Hazlebeck D."/>
            <person name="Allen E.E."/>
        </authorList>
    </citation>
    <scope>NUCLEOTIDE SEQUENCE</scope>
    <source>
        <strain evidence="2">Hildebrandi</strain>
    </source>
</reference>